<dbReference type="VEuPathDB" id="TriTrypDB:ADEAN_000526000"/>
<feature type="compositionally biased region" description="Polar residues" evidence="1">
    <location>
        <begin position="13"/>
        <end position="24"/>
    </location>
</feature>
<keyword evidence="3" id="KW-1185">Reference proteome</keyword>
<dbReference type="EMBL" id="LR877153">
    <property type="protein sequence ID" value="CAD2217780.1"/>
    <property type="molecule type" value="Genomic_DNA"/>
</dbReference>
<evidence type="ECO:0000313" key="2">
    <source>
        <dbReference type="EMBL" id="CAD2217780.1"/>
    </source>
</evidence>
<feature type="compositionally biased region" description="Pro residues" evidence="1">
    <location>
        <begin position="126"/>
        <end position="136"/>
    </location>
</feature>
<evidence type="ECO:0000313" key="3">
    <source>
        <dbReference type="Proteomes" id="UP000515908"/>
    </source>
</evidence>
<feature type="compositionally biased region" description="Basic and acidic residues" evidence="1">
    <location>
        <begin position="1"/>
        <end position="10"/>
    </location>
</feature>
<feature type="region of interest" description="Disordered" evidence="1">
    <location>
        <begin position="63"/>
        <end position="157"/>
    </location>
</feature>
<dbReference type="AlphaFoldDB" id="A0A7G2CD81"/>
<proteinExistence type="predicted"/>
<evidence type="ECO:0000256" key="1">
    <source>
        <dbReference type="SAM" id="MobiDB-lite"/>
    </source>
</evidence>
<reference evidence="2 3" key="1">
    <citation type="submission" date="2020-08" db="EMBL/GenBank/DDBJ databases">
        <authorList>
            <person name="Newling K."/>
            <person name="Davey J."/>
            <person name="Forrester S."/>
        </authorList>
    </citation>
    <scope>NUCLEOTIDE SEQUENCE [LARGE SCALE GENOMIC DNA]</scope>
    <source>
        <strain evidence="3">Crithidia deanei Carvalho (ATCC PRA-265)</strain>
    </source>
</reference>
<sequence length="157" mass="16879">MEEKARRAEETGEWSSSTTQTSHESIPRSVPIAKFLTSHKYMSPGTNYIKLSAVREVVLKLSNAKSKANQKREEEEGPPAKATRPPPAATNVKGYMGKIRPRLPVSIDPMAPKSTAFQPLDGSANLPPPPPSPPKSSTPRATRGKTISHPSKGGKSA</sequence>
<gene>
    <name evidence="2" type="ORF">ADEAN_000526000</name>
</gene>
<organism evidence="2 3">
    <name type="scientific">Angomonas deanei</name>
    <dbReference type="NCBI Taxonomy" id="59799"/>
    <lineage>
        <taxon>Eukaryota</taxon>
        <taxon>Discoba</taxon>
        <taxon>Euglenozoa</taxon>
        <taxon>Kinetoplastea</taxon>
        <taxon>Metakinetoplastina</taxon>
        <taxon>Trypanosomatida</taxon>
        <taxon>Trypanosomatidae</taxon>
        <taxon>Strigomonadinae</taxon>
        <taxon>Angomonas</taxon>
    </lineage>
</organism>
<name>A0A7G2CD81_9TRYP</name>
<protein>
    <submittedName>
        <fullName evidence="2">Uncharacterized protein</fullName>
    </submittedName>
</protein>
<accession>A0A7G2CD81</accession>
<dbReference type="Proteomes" id="UP000515908">
    <property type="component" value="Chromosome 09"/>
</dbReference>
<feature type="region of interest" description="Disordered" evidence="1">
    <location>
        <begin position="1"/>
        <end position="28"/>
    </location>
</feature>